<evidence type="ECO:0000313" key="6">
    <source>
        <dbReference type="EMBL" id="BBD99758.1"/>
    </source>
</evidence>
<evidence type="ECO:0000256" key="3">
    <source>
        <dbReference type="ARBA" id="ARBA00023027"/>
    </source>
</evidence>
<sequence length="254" mass="26501">MGGRLDGKVAVIVGASNPQSMGAATARRFAAEGARLVLAARRREAVEAVAAGLGAEAHACDIAREEDLAALAQAALDSFGRLDIAINYAGVESSGSILETSAQTLRQASEVHFVGTGLFIKQMALAMTQGGSIVTTSSLTALVQAPGLAAYAASKGGADILMRVAANELGERGIRVNSIAPGFTRSAMTEDYFAMDAVRRAFLREMPLGRFPTVEDVANAALWLASDEAFITGQVIDITAGQSLRRTPRAEEFV</sequence>
<evidence type="ECO:0000259" key="5">
    <source>
        <dbReference type="SMART" id="SM00822"/>
    </source>
</evidence>
<keyword evidence="2" id="KW-0560">Oxidoreductase</keyword>
<dbReference type="InterPro" id="IPR057326">
    <property type="entry name" value="KR_dom"/>
</dbReference>
<dbReference type="Proteomes" id="UP000279959">
    <property type="component" value="Chromosome"/>
</dbReference>
<dbReference type="RefSeq" id="WP_066695810.1">
    <property type="nucleotide sequence ID" value="NZ_AP018664.1"/>
</dbReference>
<organism evidence="6 7">
    <name type="scientific">Sphingobium amiense</name>
    <dbReference type="NCBI Taxonomy" id="135719"/>
    <lineage>
        <taxon>Bacteria</taxon>
        <taxon>Pseudomonadati</taxon>
        <taxon>Pseudomonadota</taxon>
        <taxon>Alphaproteobacteria</taxon>
        <taxon>Sphingomonadales</taxon>
        <taxon>Sphingomonadaceae</taxon>
        <taxon>Sphingobium</taxon>
    </lineage>
</organism>
<dbReference type="AlphaFoldDB" id="A0A494W9A9"/>
<gene>
    <name evidence="6" type="ORF">SAMIE_1032590</name>
</gene>
<evidence type="ECO:0000256" key="2">
    <source>
        <dbReference type="ARBA" id="ARBA00023002"/>
    </source>
</evidence>
<evidence type="ECO:0000313" key="7">
    <source>
        <dbReference type="Proteomes" id="UP000279959"/>
    </source>
</evidence>
<dbReference type="InterPro" id="IPR036291">
    <property type="entry name" value="NAD(P)-bd_dom_sf"/>
</dbReference>
<dbReference type="PROSITE" id="PS00061">
    <property type="entry name" value="ADH_SHORT"/>
    <property type="match status" value="1"/>
</dbReference>
<dbReference type="Pfam" id="PF13561">
    <property type="entry name" value="adh_short_C2"/>
    <property type="match status" value="1"/>
</dbReference>
<dbReference type="GO" id="GO:0016491">
    <property type="term" value="F:oxidoreductase activity"/>
    <property type="evidence" value="ECO:0007669"/>
    <property type="project" value="UniProtKB-KW"/>
</dbReference>
<proteinExistence type="inferred from homology"/>
<dbReference type="SUPFAM" id="SSF51735">
    <property type="entry name" value="NAD(P)-binding Rossmann-fold domains"/>
    <property type="match status" value="1"/>
</dbReference>
<comment type="catalytic activity">
    <reaction evidence="4">
        <text>2,5-dichlorocyclohexa-2,5-dien-1,4-diol + NAD(+) = 2,5-dichlorohydroquinone + NADH + H(+)</text>
        <dbReference type="Rhea" id="RHEA:15741"/>
        <dbReference type="ChEBI" id="CHEBI:15378"/>
        <dbReference type="ChEBI" id="CHEBI:27545"/>
        <dbReference type="ChEBI" id="CHEBI:28975"/>
        <dbReference type="ChEBI" id="CHEBI:57540"/>
        <dbReference type="ChEBI" id="CHEBI:57945"/>
    </reaction>
</comment>
<dbReference type="PANTHER" id="PTHR24321:SF8">
    <property type="entry name" value="ESTRADIOL 17-BETA-DEHYDROGENASE 8-RELATED"/>
    <property type="match status" value="1"/>
</dbReference>
<dbReference type="EMBL" id="AP018664">
    <property type="protein sequence ID" value="BBD99758.1"/>
    <property type="molecule type" value="Genomic_DNA"/>
</dbReference>
<dbReference type="FunFam" id="3.40.50.720:FF:000084">
    <property type="entry name" value="Short-chain dehydrogenase reductase"/>
    <property type="match status" value="1"/>
</dbReference>
<evidence type="ECO:0000256" key="1">
    <source>
        <dbReference type="ARBA" id="ARBA00006484"/>
    </source>
</evidence>
<dbReference type="PANTHER" id="PTHR24321">
    <property type="entry name" value="DEHYDROGENASES, SHORT CHAIN"/>
    <property type="match status" value="1"/>
</dbReference>
<dbReference type="KEGG" id="sami:SAMIE_1032590"/>
<dbReference type="PRINTS" id="PR00080">
    <property type="entry name" value="SDRFAMILY"/>
</dbReference>
<evidence type="ECO:0000256" key="4">
    <source>
        <dbReference type="ARBA" id="ARBA00051383"/>
    </source>
</evidence>
<keyword evidence="7" id="KW-1185">Reference proteome</keyword>
<protein>
    <submittedName>
        <fullName evidence="6">NAD(P)-dependent oxidoreductase</fullName>
    </submittedName>
</protein>
<dbReference type="PRINTS" id="PR00081">
    <property type="entry name" value="GDHRDH"/>
</dbReference>
<dbReference type="Gene3D" id="3.40.50.720">
    <property type="entry name" value="NAD(P)-binding Rossmann-like Domain"/>
    <property type="match status" value="1"/>
</dbReference>
<keyword evidence="3" id="KW-0520">NAD</keyword>
<comment type="similarity">
    <text evidence="1">Belongs to the short-chain dehydrogenases/reductases (SDR) family.</text>
</comment>
<accession>A0A494W9A9</accession>
<dbReference type="CDD" id="cd05233">
    <property type="entry name" value="SDR_c"/>
    <property type="match status" value="1"/>
</dbReference>
<name>A0A494W9A9_9SPHN</name>
<reference evidence="6 7" key="1">
    <citation type="submission" date="2018-05" db="EMBL/GenBank/DDBJ databases">
        <title>Complete Genome Sequence of the Nonylphenol-Degrading Bacterium Sphingobium amiense DSM 16289T.</title>
        <authorList>
            <person name="Ootsuka M."/>
            <person name="Nishizawa T."/>
            <person name="Ohta H."/>
        </authorList>
    </citation>
    <scope>NUCLEOTIDE SEQUENCE [LARGE SCALE GENOMIC DNA]</scope>
    <source>
        <strain evidence="6 7">DSM 16289</strain>
    </source>
</reference>
<dbReference type="SMART" id="SM00822">
    <property type="entry name" value="PKS_KR"/>
    <property type="match status" value="1"/>
</dbReference>
<dbReference type="InterPro" id="IPR002347">
    <property type="entry name" value="SDR_fam"/>
</dbReference>
<dbReference type="InterPro" id="IPR020904">
    <property type="entry name" value="Sc_DH/Rdtase_CS"/>
</dbReference>
<feature type="domain" description="Ketoreductase" evidence="5">
    <location>
        <begin position="8"/>
        <end position="182"/>
    </location>
</feature>